<protein>
    <submittedName>
        <fullName evidence="3">Uncharacterized protein</fullName>
    </submittedName>
</protein>
<keyword evidence="4" id="KW-1185">Reference proteome</keyword>
<gene>
    <name evidence="3" type="ORF">Cdeb_01296</name>
</gene>
<dbReference type="AlphaFoldDB" id="A0A420VEK7"/>
<name>A0A420VEK7_9BACI</name>
<organism evidence="3 4">
    <name type="scientific">Caldibacillus debilis GB1</name>
    <dbReference type="NCBI Taxonomy" id="1339248"/>
    <lineage>
        <taxon>Bacteria</taxon>
        <taxon>Bacillati</taxon>
        <taxon>Bacillota</taxon>
        <taxon>Bacilli</taxon>
        <taxon>Bacillales</taxon>
        <taxon>Bacillaceae</taxon>
        <taxon>Caldibacillus</taxon>
    </lineage>
</organism>
<evidence type="ECO:0000313" key="3">
    <source>
        <dbReference type="EMBL" id="RKO61803.1"/>
    </source>
</evidence>
<sequence length="263" mass="31279">MKEFLQRILEDTELRLETYRKQMREFEKDPMILVKEVFADGDLLLPLLVQRYGDEVLLDIQEYWFDHFLPAFKRYLGVDGITFTYDRTVFPAPIQMVYREEPLALVEIVSHRYERLDPESVARIKKEIGRLEKRITEIEHELEKWDPALKNPLVLGGANPFKLMDIQLRKKKYKTQILTEVGRLQDELFECDRERIRLKNALENERRMNADRELCLERIERQLMRLPGFEKQTFDKGETLWEGGKDDDGIREESNIAGQETVG</sequence>
<dbReference type="RefSeq" id="WP_120669233.1">
    <property type="nucleotide sequence ID" value="NZ_AZRV01000035.1"/>
</dbReference>
<feature type="coiled-coil region" evidence="1">
    <location>
        <begin position="2"/>
        <end position="29"/>
    </location>
</feature>
<feature type="region of interest" description="Disordered" evidence="2">
    <location>
        <begin position="240"/>
        <end position="263"/>
    </location>
</feature>
<dbReference type="EMBL" id="AZRV01000035">
    <property type="protein sequence ID" value="RKO61803.1"/>
    <property type="molecule type" value="Genomic_DNA"/>
</dbReference>
<evidence type="ECO:0000313" key="4">
    <source>
        <dbReference type="Proteomes" id="UP000286235"/>
    </source>
</evidence>
<evidence type="ECO:0000256" key="1">
    <source>
        <dbReference type="SAM" id="Coils"/>
    </source>
</evidence>
<keyword evidence="1" id="KW-0175">Coiled coil</keyword>
<comment type="caution">
    <text evidence="3">The sequence shown here is derived from an EMBL/GenBank/DDBJ whole genome shotgun (WGS) entry which is preliminary data.</text>
</comment>
<proteinExistence type="predicted"/>
<accession>A0A420VEK7</accession>
<evidence type="ECO:0000256" key="2">
    <source>
        <dbReference type="SAM" id="MobiDB-lite"/>
    </source>
</evidence>
<reference evidence="3 4" key="1">
    <citation type="submission" date="2013-12" db="EMBL/GenBank/DDBJ databases">
        <title>Genome and proteome characterization of Caldibacillus debilis GB1 derived from a cellulolytic aero-tolerant co-culture.</title>
        <authorList>
            <person name="Wushke S.T."/>
            <person name="Zhang X."/>
            <person name="Fristensky B."/>
            <person name="Wilkins J.A."/>
            <person name="Levin D.B."/>
            <person name="Sparling R."/>
        </authorList>
    </citation>
    <scope>NUCLEOTIDE SEQUENCE [LARGE SCALE GENOMIC DNA]</scope>
    <source>
        <strain evidence="3 4">GB1</strain>
    </source>
</reference>
<dbReference type="Proteomes" id="UP000286235">
    <property type="component" value="Unassembled WGS sequence"/>
</dbReference>
<feature type="compositionally biased region" description="Basic and acidic residues" evidence="2">
    <location>
        <begin position="240"/>
        <end position="254"/>
    </location>
</feature>